<keyword evidence="3" id="KW-1185">Reference proteome</keyword>
<dbReference type="Proteomes" id="UP001141933">
    <property type="component" value="Unassembled WGS sequence"/>
</dbReference>
<dbReference type="GO" id="GO:0003755">
    <property type="term" value="F:peptidyl-prolyl cis-trans isomerase activity"/>
    <property type="evidence" value="ECO:0007669"/>
    <property type="project" value="UniProtKB-EC"/>
</dbReference>
<accession>A0ABT4PF41</accession>
<dbReference type="InterPro" id="IPR000297">
    <property type="entry name" value="PPIase_PpiC"/>
</dbReference>
<dbReference type="RefSeq" id="WP_269876738.1">
    <property type="nucleotide sequence ID" value="NZ_JAPZVM010000002.1"/>
</dbReference>
<organism evidence="2 3">
    <name type="scientific">Phocaeicola acetigenes</name>
    <dbReference type="NCBI Taxonomy" id="3016083"/>
    <lineage>
        <taxon>Bacteria</taxon>
        <taxon>Pseudomonadati</taxon>
        <taxon>Bacteroidota</taxon>
        <taxon>Bacteroidia</taxon>
        <taxon>Bacteroidales</taxon>
        <taxon>Bacteroidaceae</taxon>
        <taxon>Phocaeicola</taxon>
    </lineage>
</organism>
<protein>
    <submittedName>
        <fullName evidence="2">Peptidylprolyl isomerase</fullName>
        <ecNumber evidence="2">5.2.1.8</ecNumber>
    </submittedName>
</protein>
<feature type="domain" description="PpiC" evidence="1">
    <location>
        <begin position="111"/>
        <end position="191"/>
    </location>
</feature>
<evidence type="ECO:0000259" key="1">
    <source>
        <dbReference type="Pfam" id="PF00639"/>
    </source>
</evidence>
<dbReference type="Gene3D" id="3.10.50.40">
    <property type="match status" value="1"/>
</dbReference>
<dbReference type="EMBL" id="JAPZVM010000002">
    <property type="protein sequence ID" value="MCZ8371679.1"/>
    <property type="molecule type" value="Genomic_DNA"/>
</dbReference>
<dbReference type="InterPro" id="IPR046357">
    <property type="entry name" value="PPIase_dom_sf"/>
</dbReference>
<evidence type="ECO:0000313" key="3">
    <source>
        <dbReference type="Proteomes" id="UP001141933"/>
    </source>
</evidence>
<evidence type="ECO:0000313" key="2">
    <source>
        <dbReference type="EMBL" id="MCZ8371679.1"/>
    </source>
</evidence>
<dbReference type="Pfam" id="PF00639">
    <property type="entry name" value="Rotamase"/>
    <property type="match status" value="1"/>
</dbReference>
<dbReference type="EC" id="5.2.1.8" evidence="2"/>
<gene>
    <name evidence="2" type="ORF">O6P32_03040</name>
</gene>
<keyword evidence="2" id="KW-0413">Isomerase</keyword>
<proteinExistence type="predicted"/>
<sequence length="401" mass="47462">MACLAYGENNEVLLRVNGENVTTNEFGRYLKKYAAYHHRVKPQDYLSDFVLFKLKVTDALMHRWDTLPDFKRQYMALREDLLKQNSKYQKSVELEEKIGFSCLTLPLPQRGSKQEEAKACACMDSVYAFLRQGGSFDDIAARWAERIDYRKEVWESEVCLLNEFKEQLSVLQVGNFSSPFFSPMGLHIIRFLGRKEGNVVTPVKYPQTEEEETLYWKEIYDGLLASYWDRRVKVLPDELPQQELEDYFYRNRKKYEWEFPHFKGAVVHCSNKKVASKIKKRLKKLPMEQWADELSRWGKSDSIFRSEIEVGLFQIGTNAYVDKLSFKCGEYPVHPRYAYSFVMGKRLKKGPDSYRDVYDEVVKDFRKEKETVFLENLMQRFHVEIKQDVLKTVNCDRNNEE</sequence>
<comment type="caution">
    <text evidence="2">The sequence shown here is derived from an EMBL/GenBank/DDBJ whole genome shotgun (WGS) entry which is preliminary data.</text>
</comment>
<reference evidence="2" key="1">
    <citation type="submission" date="2022-12" db="EMBL/GenBank/DDBJ databases">
        <title>Phocaeicola acetigenes sp. nov., isolated feces from a healthy human.</title>
        <authorList>
            <person name="Do H."/>
            <person name="Ha Y.B."/>
            <person name="Kim J.-S."/>
            <person name="Suh M.K."/>
            <person name="Kim H.S."/>
            <person name="Lee J.-S."/>
        </authorList>
    </citation>
    <scope>NUCLEOTIDE SEQUENCE</scope>
    <source>
        <strain evidence="2">KGMB11183</strain>
    </source>
</reference>
<name>A0ABT4PF41_9BACT</name>
<dbReference type="SUPFAM" id="SSF54534">
    <property type="entry name" value="FKBP-like"/>
    <property type="match status" value="1"/>
</dbReference>